<dbReference type="Gene3D" id="3.40.50.300">
    <property type="entry name" value="P-loop containing nucleotide triphosphate hydrolases"/>
    <property type="match status" value="1"/>
</dbReference>
<dbReference type="GO" id="GO:0005525">
    <property type="term" value="F:GTP binding"/>
    <property type="evidence" value="ECO:0007669"/>
    <property type="project" value="UniProtKB-KW"/>
</dbReference>
<gene>
    <name evidence="6" type="ORF">SMRZ_LOCUS20532</name>
</gene>
<protein>
    <submittedName>
        <fullName evidence="6">Uncharacterized protein</fullName>
    </submittedName>
</protein>
<reference evidence="6 7" key="1">
    <citation type="submission" date="2018-11" db="EMBL/GenBank/DDBJ databases">
        <authorList>
            <consortium name="Pathogen Informatics"/>
        </authorList>
    </citation>
    <scope>NUCLEOTIDE SEQUENCE [LARGE SCALE GENOMIC DNA]</scope>
    <source>
        <strain evidence="6 7">Zambia</strain>
    </source>
</reference>
<dbReference type="PROSITE" id="PS51721">
    <property type="entry name" value="G_CP"/>
    <property type="match status" value="1"/>
</dbReference>
<evidence type="ECO:0000256" key="3">
    <source>
        <dbReference type="ARBA" id="ARBA00023054"/>
    </source>
</evidence>
<sequence length="414" mass="47016">MVRKCLKNKSKRVTCHKRYKIIKKVKEHHRKLRKEAKKNLTRHRKDPGVPNILPFKESFLKDVAEAKIKLEEARLKNIEYSQTYKSPKHEDVSHSTVQHDVKDVINQSDVILEVLDARDPMGTRCLEIEETVLRENKRLVLLINKIDLVPRSNLEAWVNYLRKTHTVITFKANTQRQSNHLSCGKPYLLKDGKMPSKGFGTSELLSLLANYSRDPSSSPSNTNTRLSLTVGVVGLPNTGKSALINTLKRQKVCISGNVPGLTRQSQRVRIDKNLFLLDTPGTLISKSSDASDLVLKNCIKPEMLPDPVPAVEAILRRCSQAQLVSKYKIEEYNNVSEFLVKLAHRLGRMKKGGIPDTTMAARSVINDWIIGKITYYTEPPYTDTVEENLDLSLKGKLIFPTKQSEFLNIRNILS</sequence>
<evidence type="ECO:0000256" key="4">
    <source>
        <dbReference type="ARBA" id="ARBA00023134"/>
    </source>
</evidence>
<dbReference type="EMBL" id="UZAI01018351">
    <property type="protein sequence ID" value="VDP36134.1"/>
    <property type="molecule type" value="Genomic_DNA"/>
</dbReference>
<dbReference type="SUPFAM" id="SSF52540">
    <property type="entry name" value="P-loop containing nucleoside triphosphate hydrolases"/>
    <property type="match status" value="1"/>
</dbReference>
<keyword evidence="3" id="KW-0175">Coiled coil</keyword>
<organism evidence="6 7">
    <name type="scientific">Schistosoma margrebowiei</name>
    <dbReference type="NCBI Taxonomy" id="48269"/>
    <lineage>
        <taxon>Eukaryota</taxon>
        <taxon>Metazoa</taxon>
        <taxon>Spiralia</taxon>
        <taxon>Lophotrochozoa</taxon>
        <taxon>Platyhelminthes</taxon>
        <taxon>Trematoda</taxon>
        <taxon>Digenea</taxon>
        <taxon>Strigeidida</taxon>
        <taxon>Schistosomatoidea</taxon>
        <taxon>Schistosomatidae</taxon>
        <taxon>Schistosoma</taxon>
    </lineage>
</organism>
<evidence type="ECO:0000256" key="1">
    <source>
        <dbReference type="ARBA" id="ARBA00004123"/>
    </source>
</evidence>
<proteinExistence type="predicted"/>
<dbReference type="InterPro" id="IPR027417">
    <property type="entry name" value="P-loop_NTPase"/>
</dbReference>
<dbReference type="PRINTS" id="PR00326">
    <property type="entry name" value="GTP1OBG"/>
</dbReference>
<dbReference type="InterPro" id="IPR030378">
    <property type="entry name" value="G_CP_dom"/>
</dbReference>
<name>A0A183MWV7_9TREM</name>
<dbReference type="PANTHER" id="PTHR11089:SF30">
    <property type="entry name" value="GUANINE NUCLEOTIDE-BINDING PROTEIN-LIKE 3 HOMOLOG"/>
    <property type="match status" value="1"/>
</dbReference>
<evidence type="ECO:0000256" key="5">
    <source>
        <dbReference type="ARBA" id="ARBA00023242"/>
    </source>
</evidence>
<dbReference type="Pfam" id="PF01926">
    <property type="entry name" value="MMR_HSR1"/>
    <property type="match status" value="1"/>
</dbReference>
<dbReference type="InterPro" id="IPR050755">
    <property type="entry name" value="TRAFAC_YlqF/YawG_RiboMat"/>
</dbReference>
<dbReference type="InterPro" id="IPR023179">
    <property type="entry name" value="GTP-bd_ortho_bundle_sf"/>
</dbReference>
<dbReference type="Pfam" id="PF08701">
    <property type="entry name" value="GN3L_Grn1"/>
    <property type="match status" value="1"/>
</dbReference>
<keyword evidence="5" id="KW-0539">Nucleus</keyword>
<evidence type="ECO:0000313" key="7">
    <source>
        <dbReference type="Proteomes" id="UP000277204"/>
    </source>
</evidence>
<dbReference type="AlphaFoldDB" id="A0A183MWV7"/>
<dbReference type="STRING" id="48269.A0A183MWV7"/>
<evidence type="ECO:0000256" key="2">
    <source>
        <dbReference type="ARBA" id="ARBA00022741"/>
    </source>
</evidence>
<keyword evidence="7" id="KW-1185">Reference proteome</keyword>
<dbReference type="PANTHER" id="PTHR11089">
    <property type="entry name" value="GTP-BINDING PROTEIN-RELATED"/>
    <property type="match status" value="1"/>
</dbReference>
<keyword evidence="4" id="KW-0342">GTP-binding</keyword>
<comment type="subcellular location">
    <subcellularLocation>
        <location evidence="1">Nucleus</location>
    </subcellularLocation>
</comment>
<dbReference type="Proteomes" id="UP000277204">
    <property type="component" value="Unassembled WGS sequence"/>
</dbReference>
<dbReference type="Gene3D" id="1.10.1580.10">
    <property type="match status" value="1"/>
</dbReference>
<accession>A0A183MWV7</accession>
<dbReference type="InterPro" id="IPR014813">
    <property type="entry name" value="Gnl3_N_dom"/>
</dbReference>
<dbReference type="CDD" id="cd04178">
    <property type="entry name" value="Nucleostemin_like"/>
    <property type="match status" value="1"/>
</dbReference>
<evidence type="ECO:0000313" key="6">
    <source>
        <dbReference type="EMBL" id="VDP36134.1"/>
    </source>
</evidence>
<dbReference type="GO" id="GO:0005730">
    <property type="term" value="C:nucleolus"/>
    <property type="evidence" value="ECO:0007669"/>
    <property type="project" value="TreeGrafter"/>
</dbReference>
<dbReference type="InterPro" id="IPR006073">
    <property type="entry name" value="GTP-bd"/>
</dbReference>
<keyword evidence="2" id="KW-0547">Nucleotide-binding</keyword>
<dbReference type="FunFam" id="1.10.1580.10:FF:000002">
    <property type="entry name" value="Guanine nucleotide-binding protein-like 3 (nucleolar)-like"/>
    <property type="match status" value="1"/>
</dbReference>